<dbReference type="SUPFAM" id="SSF103481">
    <property type="entry name" value="Multidrug resistance efflux transporter EmrE"/>
    <property type="match status" value="2"/>
</dbReference>
<accession>A0A166A561</accession>
<dbReference type="Pfam" id="PF00892">
    <property type="entry name" value="EamA"/>
    <property type="match status" value="2"/>
</dbReference>
<proteinExistence type="predicted"/>
<keyword evidence="5 6" id="KW-0472">Membrane</keyword>
<keyword evidence="4 6" id="KW-1133">Transmembrane helix</keyword>
<feature type="transmembrane region" description="Helical" evidence="6">
    <location>
        <begin position="187"/>
        <end position="208"/>
    </location>
</feature>
<evidence type="ECO:0000256" key="3">
    <source>
        <dbReference type="ARBA" id="ARBA00022692"/>
    </source>
</evidence>
<dbReference type="PANTHER" id="PTHR32322">
    <property type="entry name" value="INNER MEMBRANE TRANSPORTER"/>
    <property type="match status" value="1"/>
</dbReference>
<feature type="transmembrane region" description="Helical" evidence="6">
    <location>
        <begin position="63"/>
        <end position="83"/>
    </location>
</feature>
<keyword evidence="2" id="KW-1003">Cell membrane</keyword>
<dbReference type="RefSeq" id="WP_068003559.1">
    <property type="nucleotide sequence ID" value="NZ_FOFM01000007.1"/>
</dbReference>
<feature type="transmembrane region" description="Helical" evidence="6">
    <location>
        <begin position="249"/>
        <end position="269"/>
    </location>
</feature>
<protein>
    <submittedName>
        <fullName evidence="8">EamA-like transporter family protein</fullName>
    </submittedName>
</protein>
<gene>
    <name evidence="8" type="ORF">PsAD2_01120</name>
</gene>
<feature type="transmembrane region" description="Helical" evidence="6">
    <location>
        <begin position="154"/>
        <end position="175"/>
    </location>
</feature>
<evidence type="ECO:0000256" key="2">
    <source>
        <dbReference type="ARBA" id="ARBA00022475"/>
    </source>
</evidence>
<evidence type="ECO:0000313" key="9">
    <source>
        <dbReference type="Proteomes" id="UP000076577"/>
    </source>
</evidence>
<evidence type="ECO:0000256" key="6">
    <source>
        <dbReference type="SAM" id="Phobius"/>
    </source>
</evidence>
<dbReference type="STRING" id="989403.SAMN05421798_107257"/>
<keyword evidence="3 6" id="KW-0812">Transmembrane</keyword>
<evidence type="ECO:0000259" key="7">
    <source>
        <dbReference type="Pfam" id="PF00892"/>
    </source>
</evidence>
<name>A0A166A561_9HYPH</name>
<dbReference type="Proteomes" id="UP000076577">
    <property type="component" value="Unassembled WGS sequence"/>
</dbReference>
<evidence type="ECO:0000256" key="4">
    <source>
        <dbReference type="ARBA" id="ARBA00022989"/>
    </source>
</evidence>
<feature type="transmembrane region" description="Helical" evidence="6">
    <location>
        <begin position="120"/>
        <end position="142"/>
    </location>
</feature>
<feature type="transmembrane region" description="Helical" evidence="6">
    <location>
        <begin position="6"/>
        <end position="26"/>
    </location>
</feature>
<feature type="transmembrane region" description="Helical" evidence="6">
    <location>
        <begin position="278"/>
        <end position="294"/>
    </location>
</feature>
<feature type="transmembrane region" description="Helical" evidence="6">
    <location>
        <begin position="95"/>
        <end position="114"/>
    </location>
</feature>
<feature type="domain" description="EamA" evidence="7">
    <location>
        <begin position="157"/>
        <end position="294"/>
    </location>
</feature>
<feature type="domain" description="EamA" evidence="7">
    <location>
        <begin position="5"/>
        <end position="137"/>
    </location>
</feature>
<reference evidence="8 9" key="1">
    <citation type="journal article" date="2016" name="Front. Microbiol.">
        <title>Comparative Genomic Analysis Reveals a Diverse Repertoire of Genes Involved in Prokaryote-Eukaryote Interactions within the Pseudovibrio Genus.</title>
        <authorList>
            <person name="Romano S."/>
            <person name="Fernandez-Guerra A."/>
            <person name="Reen F.J."/>
            <person name="Glockner F.O."/>
            <person name="Crowley S.P."/>
            <person name="O'Sullivan O."/>
            <person name="Cotter P.D."/>
            <person name="Adams C."/>
            <person name="Dobson A.D."/>
            <person name="O'Gara F."/>
        </authorList>
    </citation>
    <scope>NUCLEOTIDE SEQUENCE [LARGE SCALE GENOMIC DNA]</scope>
    <source>
        <strain evidence="8 9">Ad2</strain>
    </source>
</reference>
<comment type="subcellular location">
    <subcellularLocation>
        <location evidence="1">Cell membrane</location>
        <topology evidence="1">Multi-pass membrane protein</topology>
    </subcellularLocation>
</comment>
<evidence type="ECO:0000256" key="1">
    <source>
        <dbReference type="ARBA" id="ARBA00004651"/>
    </source>
</evidence>
<keyword evidence="9" id="KW-1185">Reference proteome</keyword>
<dbReference type="PATRIC" id="fig|989403.3.peg.1203"/>
<feature type="transmembrane region" description="Helical" evidence="6">
    <location>
        <begin position="220"/>
        <end position="243"/>
    </location>
</feature>
<dbReference type="InterPro" id="IPR050638">
    <property type="entry name" value="AA-Vitamin_Transporters"/>
</dbReference>
<dbReference type="InterPro" id="IPR037185">
    <property type="entry name" value="EmrE-like"/>
</dbReference>
<feature type="transmembrane region" description="Helical" evidence="6">
    <location>
        <begin position="38"/>
        <end position="57"/>
    </location>
</feature>
<organism evidence="8 9">
    <name type="scientific">Pseudovibrio axinellae</name>
    <dbReference type="NCBI Taxonomy" id="989403"/>
    <lineage>
        <taxon>Bacteria</taxon>
        <taxon>Pseudomonadati</taxon>
        <taxon>Pseudomonadota</taxon>
        <taxon>Alphaproteobacteria</taxon>
        <taxon>Hyphomicrobiales</taxon>
        <taxon>Stappiaceae</taxon>
        <taxon>Pseudovibrio</taxon>
    </lineage>
</organism>
<dbReference type="GO" id="GO:0005886">
    <property type="term" value="C:plasma membrane"/>
    <property type="evidence" value="ECO:0007669"/>
    <property type="project" value="UniProtKB-SubCell"/>
</dbReference>
<sequence>MVVLAVSSAVVASFGWACGSMMAHTPVRTVGVFEFTRIQLLTSGGILCALCTALGYWQSVVWTQWPAFALSVIVSVIIGNLAMMECLRRAGPRKTELLLSLKTPIVAALAFLFLGETLSLGELGGIGIALFGICLAILFGSSGQDEASVSRRDLLLIVVLGVIAAASQGVGFLVLKPVLSAGTEPLAASAVRIMGAAFVVSLAGLMPLKAVRPIAEMNWLLLLRVIVPGFIGYGISVSLLLYAYAHYDAAVATVLGSLSPVFVLPLLWLRTGNMPHPLAWAGALLSLSGAAVILL</sequence>
<dbReference type="EMBL" id="LMCB01000006">
    <property type="protein sequence ID" value="KZL20634.1"/>
    <property type="molecule type" value="Genomic_DNA"/>
</dbReference>
<dbReference type="AlphaFoldDB" id="A0A166A561"/>
<evidence type="ECO:0000313" key="8">
    <source>
        <dbReference type="EMBL" id="KZL20634.1"/>
    </source>
</evidence>
<dbReference type="InterPro" id="IPR000620">
    <property type="entry name" value="EamA_dom"/>
</dbReference>
<comment type="caution">
    <text evidence="8">The sequence shown here is derived from an EMBL/GenBank/DDBJ whole genome shotgun (WGS) entry which is preliminary data.</text>
</comment>
<dbReference type="OrthoDB" id="7841315at2"/>
<dbReference type="PANTHER" id="PTHR32322:SF18">
    <property type="entry name" value="S-ADENOSYLMETHIONINE_S-ADENOSYLHOMOCYSTEINE TRANSPORTER"/>
    <property type="match status" value="1"/>
</dbReference>
<evidence type="ECO:0000256" key="5">
    <source>
        <dbReference type="ARBA" id="ARBA00023136"/>
    </source>
</evidence>